<gene>
    <name evidence="2" type="ORF">COCNU_11G013390</name>
</gene>
<dbReference type="OrthoDB" id="736928at2759"/>
<dbReference type="Pfam" id="PF14009">
    <property type="entry name" value="PADRE"/>
    <property type="match status" value="1"/>
</dbReference>
<keyword evidence="3" id="KW-1185">Reference proteome</keyword>
<accession>A0A8K0IQE8</accession>
<name>A0A8K0IQE8_COCNU</name>
<evidence type="ECO:0000313" key="2">
    <source>
        <dbReference type="EMBL" id="KAG1364512.1"/>
    </source>
</evidence>
<feature type="region of interest" description="Disordered" evidence="1">
    <location>
        <begin position="104"/>
        <end position="162"/>
    </location>
</feature>
<dbReference type="Proteomes" id="UP000797356">
    <property type="component" value="Chromosome 11"/>
</dbReference>
<dbReference type="AlphaFoldDB" id="A0A8K0IQE8"/>
<comment type="caution">
    <text evidence="2">The sequence shown here is derived from an EMBL/GenBank/DDBJ whole genome shotgun (WGS) entry which is preliminary data.</text>
</comment>
<dbReference type="PANTHER" id="PTHR33052">
    <property type="entry name" value="DUF4228 DOMAIN PROTEIN-RELATED"/>
    <property type="match status" value="1"/>
</dbReference>
<dbReference type="EMBL" id="CM017882">
    <property type="protein sequence ID" value="KAG1364512.1"/>
    <property type="molecule type" value="Genomic_DNA"/>
</dbReference>
<evidence type="ECO:0000256" key="1">
    <source>
        <dbReference type="SAM" id="MobiDB-lite"/>
    </source>
</evidence>
<dbReference type="InterPro" id="IPR025322">
    <property type="entry name" value="PADRE_dom"/>
</dbReference>
<proteinExistence type="predicted"/>
<organism evidence="2 3">
    <name type="scientific">Cocos nucifera</name>
    <name type="common">Coconut palm</name>
    <dbReference type="NCBI Taxonomy" id="13894"/>
    <lineage>
        <taxon>Eukaryota</taxon>
        <taxon>Viridiplantae</taxon>
        <taxon>Streptophyta</taxon>
        <taxon>Embryophyta</taxon>
        <taxon>Tracheophyta</taxon>
        <taxon>Spermatophyta</taxon>
        <taxon>Magnoliopsida</taxon>
        <taxon>Liliopsida</taxon>
        <taxon>Arecaceae</taxon>
        <taxon>Arecoideae</taxon>
        <taxon>Cocoseae</taxon>
        <taxon>Attaleinae</taxon>
        <taxon>Cocos</taxon>
    </lineage>
</organism>
<protein>
    <submittedName>
        <fullName evidence="2">Uncharacterized protein</fullName>
    </submittedName>
</protein>
<reference evidence="2" key="2">
    <citation type="submission" date="2019-07" db="EMBL/GenBank/DDBJ databases">
        <authorList>
            <person name="Yang Y."/>
            <person name="Bocs S."/>
            <person name="Baudouin L."/>
        </authorList>
    </citation>
    <scope>NUCLEOTIDE SEQUENCE</scope>
    <source>
        <tissue evidence="2">Spear leaf of Hainan Tall coconut</tissue>
    </source>
</reference>
<feature type="compositionally biased region" description="Basic and acidic residues" evidence="1">
    <location>
        <begin position="135"/>
        <end position="157"/>
    </location>
</feature>
<reference evidence="2" key="1">
    <citation type="journal article" date="2017" name="Gigascience">
        <title>The genome draft of coconut (Cocos nucifera).</title>
        <authorList>
            <person name="Xiao Y."/>
            <person name="Xu P."/>
            <person name="Fan H."/>
            <person name="Baudouin L."/>
            <person name="Xia W."/>
            <person name="Bocs S."/>
            <person name="Xu J."/>
            <person name="Li Q."/>
            <person name="Guo A."/>
            <person name="Zhou L."/>
            <person name="Li J."/>
            <person name="Wu Y."/>
            <person name="Ma Z."/>
            <person name="Armero A."/>
            <person name="Issali A.E."/>
            <person name="Liu N."/>
            <person name="Peng M."/>
            <person name="Yang Y."/>
        </authorList>
    </citation>
    <scope>NUCLEOTIDE SEQUENCE</scope>
    <source>
        <tissue evidence="2">Spear leaf of Hainan Tall coconut</tissue>
    </source>
</reference>
<evidence type="ECO:0000313" key="3">
    <source>
        <dbReference type="Proteomes" id="UP000797356"/>
    </source>
</evidence>
<feature type="compositionally biased region" description="Low complexity" evidence="1">
    <location>
        <begin position="104"/>
        <end position="113"/>
    </location>
</feature>
<sequence length="253" mass="26970">MGCFFSRSSSQQFDGVRVIHINGYVEDFAMPVTAGQVSGKPPKHVLCTSAHLLSLGSQPLLRPDDPLEPGRLYFLLPHSVFRSDSGPVELASLVNRLTTIARRGGPARAGRPRPVGKLGPGNNGPWRPRPPTWKPKLDSIGERSLGRSMGRDSYKSPDRKKRSSECVLKPSLYHLKPTATSSGILSLCPLSPVIGILPKLYPPVPDLALRLTVISCGAPDKTAIAGGLASNAISGDILGVMTSVSVSATFEMV</sequence>